<dbReference type="AlphaFoldDB" id="A0A2P2JNF5"/>
<organism evidence="3">
    <name type="scientific">Rhizophora mucronata</name>
    <name type="common">Asiatic mangrove</name>
    <dbReference type="NCBI Taxonomy" id="61149"/>
    <lineage>
        <taxon>Eukaryota</taxon>
        <taxon>Viridiplantae</taxon>
        <taxon>Streptophyta</taxon>
        <taxon>Embryophyta</taxon>
        <taxon>Tracheophyta</taxon>
        <taxon>Spermatophyta</taxon>
        <taxon>Magnoliopsida</taxon>
        <taxon>eudicotyledons</taxon>
        <taxon>Gunneridae</taxon>
        <taxon>Pentapetalae</taxon>
        <taxon>rosids</taxon>
        <taxon>fabids</taxon>
        <taxon>Malpighiales</taxon>
        <taxon>Rhizophoraceae</taxon>
        <taxon>Rhizophora</taxon>
    </lineage>
</organism>
<proteinExistence type="predicted"/>
<dbReference type="EMBL" id="GGEC01014520">
    <property type="protein sequence ID" value="MBW95003.1"/>
    <property type="molecule type" value="Transcribed_RNA"/>
</dbReference>
<feature type="region of interest" description="Disordered" evidence="1">
    <location>
        <begin position="25"/>
        <end position="52"/>
    </location>
</feature>
<accession>A0A2P2JNF5</accession>
<reference evidence="3" key="1">
    <citation type="submission" date="2018-02" db="EMBL/GenBank/DDBJ databases">
        <title>Rhizophora mucronata_Transcriptome.</title>
        <authorList>
            <person name="Meera S.P."/>
            <person name="Sreeshan A."/>
            <person name="Augustine A."/>
        </authorList>
    </citation>
    <scope>NUCLEOTIDE SEQUENCE</scope>
    <source>
        <tissue evidence="3">Leaf</tissue>
    </source>
</reference>
<evidence type="ECO:0000256" key="2">
    <source>
        <dbReference type="SAM" id="Phobius"/>
    </source>
</evidence>
<feature type="compositionally biased region" description="Basic residues" evidence="1">
    <location>
        <begin position="37"/>
        <end position="47"/>
    </location>
</feature>
<keyword evidence="2" id="KW-0472">Membrane</keyword>
<keyword evidence="2" id="KW-1133">Transmembrane helix</keyword>
<keyword evidence="2" id="KW-0812">Transmembrane</keyword>
<evidence type="ECO:0000256" key="1">
    <source>
        <dbReference type="SAM" id="MobiDB-lite"/>
    </source>
</evidence>
<feature type="transmembrane region" description="Helical" evidence="2">
    <location>
        <begin position="125"/>
        <end position="149"/>
    </location>
</feature>
<protein>
    <submittedName>
        <fullName evidence="3">Uncharacterized protein LOC105112540</fullName>
    </submittedName>
</protein>
<sequence length="150" mass="16882">MSAKIQSTNMILFVHPSVTRLELAAEASNESKQTQSQRKKGRQRKERKRMEATACCGSRGFPFTSSSSSSSCTKRTKTVHGKSSLLIKSMASQKPLPSAARTVGSKKVSPFLPFFIKPMFGDSSLFIFLYIFVLQLSFDKFWLFFIMVFT</sequence>
<evidence type="ECO:0000313" key="3">
    <source>
        <dbReference type="EMBL" id="MBW95003.1"/>
    </source>
</evidence>
<name>A0A2P2JNF5_RHIMU</name>